<dbReference type="EMBL" id="JAVHJO010000001">
    <property type="protein sequence ID" value="KAK6543618.1"/>
    <property type="molecule type" value="Genomic_DNA"/>
</dbReference>
<dbReference type="Proteomes" id="UP001365542">
    <property type="component" value="Unassembled WGS sequence"/>
</dbReference>
<evidence type="ECO:0000313" key="2">
    <source>
        <dbReference type="Proteomes" id="UP001365542"/>
    </source>
</evidence>
<proteinExistence type="predicted"/>
<gene>
    <name evidence="1" type="ORF">TWF694_000360</name>
</gene>
<reference evidence="1 2" key="1">
    <citation type="submission" date="2019-10" db="EMBL/GenBank/DDBJ databases">
        <authorList>
            <person name="Palmer J.M."/>
        </authorList>
    </citation>
    <scope>NUCLEOTIDE SEQUENCE [LARGE SCALE GENOMIC DNA]</scope>
    <source>
        <strain evidence="1 2">TWF694</strain>
    </source>
</reference>
<accession>A0AAV9XV09</accession>
<keyword evidence="2" id="KW-1185">Reference proteome</keyword>
<organism evidence="1 2">
    <name type="scientific">Orbilia ellipsospora</name>
    <dbReference type="NCBI Taxonomy" id="2528407"/>
    <lineage>
        <taxon>Eukaryota</taxon>
        <taxon>Fungi</taxon>
        <taxon>Dikarya</taxon>
        <taxon>Ascomycota</taxon>
        <taxon>Pezizomycotina</taxon>
        <taxon>Orbiliomycetes</taxon>
        <taxon>Orbiliales</taxon>
        <taxon>Orbiliaceae</taxon>
        <taxon>Orbilia</taxon>
    </lineage>
</organism>
<dbReference type="AlphaFoldDB" id="A0AAV9XV09"/>
<protein>
    <submittedName>
        <fullName evidence="1">Uncharacterized protein</fullName>
    </submittedName>
</protein>
<sequence>MTLFFGPPEQSIIGDENKNPSYWQWGDLRISISLADIQTDSQELEEIEVVETSRFSSEKIFDYSILCRDTETGLVQFLPTAHQYQKLHRIFLPNQRNKEIVHSRCIETIIFQLAQILPVLSKVIWCMEEFPLRADGIEPRSDWCIWTINRRTGVPLSIEKEGWIHPEEIIEMDDPFFDRDSPRFIDMLRAQFPMYQGDIYEDIDDVHT</sequence>
<comment type="caution">
    <text evidence="1">The sequence shown here is derived from an EMBL/GenBank/DDBJ whole genome shotgun (WGS) entry which is preliminary data.</text>
</comment>
<evidence type="ECO:0000313" key="1">
    <source>
        <dbReference type="EMBL" id="KAK6543618.1"/>
    </source>
</evidence>
<name>A0AAV9XV09_9PEZI</name>